<dbReference type="InterPro" id="IPR016162">
    <property type="entry name" value="Ald_DH_N"/>
</dbReference>
<dbReference type="Pfam" id="PF00171">
    <property type="entry name" value="Aldedh"/>
    <property type="match status" value="1"/>
</dbReference>
<evidence type="ECO:0000259" key="2">
    <source>
        <dbReference type="Pfam" id="PF00171"/>
    </source>
</evidence>
<accession>A0A1L1PRM7</accession>
<dbReference type="InterPro" id="IPR015590">
    <property type="entry name" value="Aldehyde_DH_dom"/>
</dbReference>
<keyword evidence="4" id="KW-1185">Reference proteome</keyword>
<dbReference type="InterPro" id="IPR016163">
    <property type="entry name" value="Ald_DH_C"/>
</dbReference>
<proteinExistence type="predicted"/>
<dbReference type="Gene3D" id="3.40.605.10">
    <property type="entry name" value="Aldehyde Dehydrogenase, Chain A, domain 1"/>
    <property type="match status" value="1"/>
</dbReference>
<dbReference type="EMBL" id="CCAE010000081">
    <property type="protein sequence ID" value="CDN90409.1"/>
    <property type="molecule type" value="Genomic_DNA"/>
</dbReference>
<evidence type="ECO:0000313" key="3">
    <source>
        <dbReference type="EMBL" id="CDN90409.1"/>
    </source>
</evidence>
<keyword evidence="1" id="KW-0560">Oxidoreductase</keyword>
<dbReference type="PROSITE" id="PS00070">
    <property type="entry name" value="ALDEHYDE_DEHYDR_CYS"/>
    <property type="match status" value="1"/>
</dbReference>
<gene>
    <name evidence="3" type="ORF">BN948_04853</name>
</gene>
<dbReference type="PANTHER" id="PTHR11699">
    <property type="entry name" value="ALDEHYDE DEHYDROGENASE-RELATED"/>
    <property type="match status" value="1"/>
</dbReference>
<dbReference type="Gene3D" id="3.40.309.10">
    <property type="entry name" value="Aldehyde Dehydrogenase, Chain A, domain 2"/>
    <property type="match status" value="1"/>
</dbReference>
<dbReference type="InterPro" id="IPR016160">
    <property type="entry name" value="Ald_DH_CS_CYS"/>
</dbReference>
<protein>
    <submittedName>
        <fullName evidence="3">Aldehyde Dehydrogenase</fullName>
    </submittedName>
</protein>
<organism evidence="3 4">
    <name type="scientific">Hydrogenophaga intermedia</name>
    <dbReference type="NCBI Taxonomy" id="65786"/>
    <lineage>
        <taxon>Bacteria</taxon>
        <taxon>Pseudomonadati</taxon>
        <taxon>Pseudomonadota</taxon>
        <taxon>Betaproteobacteria</taxon>
        <taxon>Burkholderiales</taxon>
        <taxon>Comamonadaceae</taxon>
        <taxon>Hydrogenophaga</taxon>
    </lineage>
</organism>
<dbReference type="GO" id="GO:0016620">
    <property type="term" value="F:oxidoreductase activity, acting on the aldehyde or oxo group of donors, NAD or NADP as acceptor"/>
    <property type="evidence" value="ECO:0007669"/>
    <property type="project" value="InterPro"/>
</dbReference>
<dbReference type="InterPro" id="IPR016161">
    <property type="entry name" value="Ald_DH/histidinol_DH"/>
</dbReference>
<sequence length="482" mass="51351">MRHVTASLLIGGERVDGARRTPVFNPAEPSDEVGSTVAATVADVERAFDAARTAQGPWSRLSFSRRAQLIGLALDRASQDLDARAEVFVRENGKTLAEATREIRDMASRAKLTLDLAGELDAAQRLPSQNGYTEVRWRPYGVVVSIVPWNAPVSLAFLQIVPALLAGNAVVVKAPETCPLALLETIERVAQTLPPGLLNAVTGPSSVIGEALTTHPAVGKIGFTGGVHAAREILCGAAQGITSVSSELGGNDPAILMRDVSLDERTMGQMAGIVFRMTGQVCMAIKRIYVHTSRHDEFVERFGVAMDRIVVGNGLRDGVTMGPLHTRAALDRAHGYLDEARASGARVAEFGQVLDAHEFDKGYFMRPTLVTGVDAKARLVSEEQFCAAIPVIAYDDVEDALAQANDSPFGLGGSVWGQDLEAAAALAWRVQSGTVFVNTHGTNAVNRHAPYGGLKQSGTGRRAGLLGVQEYLQTQTLTVVPQ</sequence>
<dbReference type="AlphaFoldDB" id="A0A1L1PRM7"/>
<feature type="domain" description="Aldehyde dehydrogenase" evidence="2">
    <location>
        <begin position="19"/>
        <end position="476"/>
    </location>
</feature>
<evidence type="ECO:0000313" key="4">
    <source>
        <dbReference type="Proteomes" id="UP000028878"/>
    </source>
</evidence>
<name>A0A1L1PRM7_HYDIT</name>
<dbReference type="Proteomes" id="UP000028878">
    <property type="component" value="Unassembled WGS sequence"/>
</dbReference>
<dbReference type="SUPFAM" id="SSF53720">
    <property type="entry name" value="ALDH-like"/>
    <property type="match status" value="1"/>
</dbReference>
<evidence type="ECO:0000256" key="1">
    <source>
        <dbReference type="ARBA" id="ARBA00023002"/>
    </source>
</evidence>
<reference evidence="4" key="1">
    <citation type="submission" date="2014-11" db="EMBL/GenBank/DDBJ databases">
        <title>Draft genome sequence of Hydrogenophaga intermedia S1.</title>
        <authorList>
            <person name="Gan H.M."/>
            <person name="Chew T.H."/>
            <person name="Stolz A."/>
        </authorList>
    </citation>
    <scope>NUCLEOTIDE SEQUENCE [LARGE SCALE GENOMIC DNA]</scope>
    <source>
        <strain evidence="4">S1</strain>
    </source>
</reference>